<dbReference type="PANTHER" id="PTHR42760">
    <property type="entry name" value="SHORT-CHAIN DEHYDROGENASES/REDUCTASES FAMILY MEMBER"/>
    <property type="match status" value="1"/>
</dbReference>
<sequence>MSTEPNGELLHGKTALITGGAQGIGLAVARAFVRQGARVTVADVAADRLASAATELEAIAPGRIHAVTLDVTDDAATGRAVEDTIGRFGGLDCAVANAGILALKHGVDMSAAEFRRVLDVNLTGAFITATVAARAMIASGRGGRIIMTSSLFGRRGGRENSAYAASKFGQIGLAECLAAELAPHGILVNSVCPGQMDTDMIRQLFRDRAGLRGVGEAEVRGALESRIPIGHLGSLDDLAGTYVYLASDLSRYVTGQSVVVDGGWQVG</sequence>
<organism evidence="4 5">
    <name type="scientific">Skermanella cutis</name>
    <dbReference type="NCBI Taxonomy" id="2775420"/>
    <lineage>
        <taxon>Bacteria</taxon>
        <taxon>Pseudomonadati</taxon>
        <taxon>Pseudomonadota</taxon>
        <taxon>Alphaproteobacteria</taxon>
        <taxon>Rhodospirillales</taxon>
        <taxon>Azospirillaceae</taxon>
        <taxon>Skermanella</taxon>
    </lineage>
</organism>
<evidence type="ECO:0000259" key="3">
    <source>
        <dbReference type="SMART" id="SM00822"/>
    </source>
</evidence>
<geneLocation type="plasmid" evidence="4 5">
    <name>pTT6-1</name>
</geneLocation>
<dbReference type="InterPro" id="IPR057326">
    <property type="entry name" value="KR_dom"/>
</dbReference>
<dbReference type="Proteomes" id="UP000595197">
    <property type="component" value="Plasmid pTT6-1"/>
</dbReference>
<dbReference type="SUPFAM" id="SSF51735">
    <property type="entry name" value="NAD(P)-binding Rossmann-fold domains"/>
    <property type="match status" value="1"/>
</dbReference>
<dbReference type="InterPro" id="IPR036291">
    <property type="entry name" value="NAD(P)-bd_dom_sf"/>
</dbReference>
<evidence type="ECO:0000256" key="2">
    <source>
        <dbReference type="ARBA" id="ARBA00023002"/>
    </source>
</evidence>
<dbReference type="Pfam" id="PF13561">
    <property type="entry name" value="adh_short_C2"/>
    <property type="match status" value="1"/>
</dbReference>
<keyword evidence="5" id="KW-1185">Reference proteome</keyword>
<name>A0ABX7BEM3_9PROT</name>
<dbReference type="InterPro" id="IPR002347">
    <property type="entry name" value="SDR_fam"/>
</dbReference>
<accession>A0ABX7BEM3</accession>
<gene>
    <name evidence="4" type="ORF">IGS68_30845</name>
</gene>
<dbReference type="RefSeq" id="WP_201082074.1">
    <property type="nucleotide sequence ID" value="NZ_CP067421.1"/>
</dbReference>
<dbReference type="PRINTS" id="PR00081">
    <property type="entry name" value="GDHRDH"/>
</dbReference>
<protein>
    <submittedName>
        <fullName evidence="4">SDR family oxidoreductase</fullName>
    </submittedName>
</protein>
<dbReference type="EMBL" id="CP067421">
    <property type="protein sequence ID" value="QQP92841.1"/>
    <property type="molecule type" value="Genomic_DNA"/>
</dbReference>
<evidence type="ECO:0000313" key="5">
    <source>
        <dbReference type="Proteomes" id="UP000595197"/>
    </source>
</evidence>
<keyword evidence="4" id="KW-0614">Plasmid</keyword>
<dbReference type="CDD" id="cd05233">
    <property type="entry name" value="SDR_c"/>
    <property type="match status" value="1"/>
</dbReference>
<feature type="domain" description="Ketoreductase" evidence="3">
    <location>
        <begin position="13"/>
        <end position="204"/>
    </location>
</feature>
<dbReference type="SMART" id="SM00822">
    <property type="entry name" value="PKS_KR"/>
    <property type="match status" value="1"/>
</dbReference>
<reference evidence="4" key="1">
    <citation type="submission" date="2021-02" db="EMBL/GenBank/DDBJ databases">
        <title>Skermanella TT6 skin isolate.</title>
        <authorList>
            <person name="Lee K."/>
            <person name="Ganzorig M."/>
        </authorList>
    </citation>
    <scope>NUCLEOTIDE SEQUENCE</scope>
    <source>
        <strain evidence="4">TT6</strain>
    </source>
</reference>
<comment type="similarity">
    <text evidence="1">Belongs to the short-chain dehydrogenases/reductases (SDR) family.</text>
</comment>
<keyword evidence="2" id="KW-0560">Oxidoreductase</keyword>
<evidence type="ECO:0000313" key="4">
    <source>
        <dbReference type="EMBL" id="QQP92841.1"/>
    </source>
</evidence>
<evidence type="ECO:0000256" key="1">
    <source>
        <dbReference type="ARBA" id="ARBA00006484"/>
    </source>
</evidence>
<dbReference type="PRINTS" id="PR00080">
    <property type="entry name" value="SDRFAMILY"/>
</dbReference>
<proteinExistence type="inferred from homology"/>
<dbReference type="PANTHER" id="PTHR42760:SF133">
    <property type="entry name" value="3-OXOACYL-[ACYL-CARRIER-PROTEIN] REDUCTASE"/>
    <property type="match status" value="1"/>
</dbReference>
<dbReference type="Gene3D" id="3.40.50.720">
    <property type="entry name" value="NAD(P)-binding Rossmann-like Domain"/>
    <property type="match status" value="1"/>
</dbReference>